<name>A0AAU7BHI4_9PSED</name>
<dbReference type="EMBL" id="CP157179">
    <property type="protein sequence ID" value="XBG31931.1"/>
    <property type="molecule type" value="Genomic_DNA"/>
</dbReference>
<sequence length="81" mass="8854">MKSFARAAPGEITLTEAEFRRASECAANFYLVIVSGLEEGFDTELRIFVNPIENLPWKPKGAVSVGGLLKGAKLLLKETQD</sequence>
<dbReference type="AlphaFoldDB" id="A0AAU7BHI4"/>
<evidence type="ECO:0000313" key="1">
    <source>
        <dbReference type="EMBL" id="XBG31931.1"/>
    </source>
</evidence>
<reference evidence="1" key="2">
    <citation type="submission" date="2024-05" db="EMBL/GenBank/DDBJ databases">
        <authorList>
            <person name="Mellies J."/>
            <person name="Newton I."/>
        </authorList>
    </citation>
    <scope>NUCLEOTIDE SEQUENCE</scope>
    <source>
        <strain evidence="1">13.2</strain>
    </source>
</reference>
<gene>
    <name evidence="1" type="ORF">ABH853_00640</name>
</gene>
<accession>A0AAU7BHI4</accession>
<organism evidence="1">
    <name type="scientific">Pseudomonas sp. 13.2</name>
    <dbReference type="NCBI Taxonomy" id="3144665"/>
    <lineage>
        <taxon>Bacteria</taxon>
        <taxon>Pseudomonadati</taxon>
        <taxon>Pseudomonadota</taxon>
        <taxon>Gammaproteobacteria</taxon>
        <taxon>Pseudomonadales</taxon>
        <taxon>Pseudomonadaceae</taxon>
        <taxon>Pseudomonas</taxon>
    </lineage>
</organism>
<reference evidence="1" key="1">
    <citation type="journal article" date="2019" name="Microbiol. Resour. Announc.">
        <title>Draft Genome Sequences of Five Environmental Bacterial Isolates That Degrade Polyethylene Terephthalate Plastic.</title>
        <authorList>
            <person name="Leon-Zayas R."/>
            <person name="Roberts C."/>
            <person name="Vague M."/>
            <person name="Mellies J.L."/>
        </authorList>
    </citation>
    <scope>NUCLEOTIDE SEQUENCE</scope>
    <source>
        <strain evidence="1">13.2</strain>
    </source>
</reference>
<proteinExistence type="predicted"/>
<protein>
    <submittedName>
        <fullName evidence="1">Uncharacterized protein</fullName>
    </submittedName>
</protein>